<reference evidence="2 3" key="1">
    <citation type="journal article" date="2013" name="BMC Genomics">
        <title>Reconstruction of the lipid metabolism for the microalga Monoraphidium neglectum from its genome sequence reveals characteristics suitable for biofuel production.</title>
        <authorList>
            <person name="Bogen C."/>
            <person name="Al-Dilaimi A."/>
            <person name="Albersmeier A."/>
            <person name="Wichmann J."/>
            <person name="Grundmann M."/>
            <person name="Rupp O."/>
            <person name="Lauersen K.J."/>
            <person name="Blifernez-Klassen O."/>
            <person name="Kalinowski J."/>
            <person name="Goesmann A."/>
            <person name="Mussgnug J.H."/>
            <person name="Kruse O."/>
        </authorList>
    </citation>
    <scope>NUCLEOTIDE SEQUENCE [LARGE SCALE GENOMIC DNA]</scope>
    <source>
        <strain evidence="2 3">SAG 48.87</strain>
    </source>
</reference>
<evidence type="ECO:0000313" key="3">
    <source>
        <dbReference type="Proteomes" id="UP000054498"/>
    </source>
</evidence>
<proteinExistence type="predicted"/>
<keyword evidence="3" id="KW-1185">Reference proteome</keyword>
<dbReference type="AlphaFoldDB" id="A0A0D2J202"/>
<evidence type="ECO:0000313" key="2">
    <source>
        <dbReference type="EMBL" id="KIY94027.1"/>
    </source>
</evidence>
<dbReference type="Proteomes" id="UP000054498">
    <property type="component" value="Unassembled WGS sequence"/>
</dbReference>
<organism evidence="2 3">
    <name type="scientific">Monoraphidium neglectum</name>
    <dbReference type="NCBI Taxonomy" id="145388"/>
    <lineage>
        <taxon>Eukaryota</taxon>
        <taxon>Viridiplantae</taxon>
        <taxon>Chlorophyta</taxon>
        <taxon>core chlorophytes</taxon>
        <taxon>Chlorophyceae</taxon>
        <taxon>CS clade</taxon>
        <taxon>Sphaeropleales</taxon>
        <taxon>Selenastraceae</taxon>
        <taxon>Monoraphidium</taxon>
    </lineage>
</organism>
<dbReference type="OrthoDB" id="513406at2759"/>
<dbReference type="GeneID" id="25731446"/>
<name>A0A0D2J202_9CHLO</name>
<gene>
    <name evidence="2" type="ORF">MNEG_13934</name>
</gene>
<protein>
    <submittedName>
        <fullName evidence="2">Uncharacterized protein</fullName>
    </submittedName>
</protein>
<evidence type="ECO:0000256" key="1">
    <source>
        <dbReference type="SAM" id="MobiDB-lite"/>
    </source>
</evidence>
<dbReference type="EMBL" id="KK104361">
    <property type="protein sequence ID" value="KIY94027.1"/>
    <property type="molecule type" value="Genomic_DNA"/>
</dbReference>
<sequence length="132" mass="14159">MLRRALSDADITGLVSKAPGGLGLTLILVARQEPFRQWAAHMAGFGAQAGVVAESPYYKMLIGRALGYSEANILYHIKARSDGCATNGRAHPTPEVVAAVESQLRELSAKPPRLPWRRAGGGAGAAQQRRRR</sequence>
<accession>A0A0D2J202</accession>
<feature type="region of interest" description="Disordered" evidence="1">
    <location>
        <begin position="110"/>
        <end position="132"/>
    </location>
</feature>
<dbReference type="KEGG" id="mng:MNEG_13934"/>
<dbReference type="RefSeq" id="XP_013893047.1">
    <property type="nucleotide sequence ID" value="XM_014037593.1"/>
</dbReference>